<dbReference type="KEGG" id="mmyr:MXMO3_00247"/>
<protein>
    <recommendedName>
        <fullName evidence="3">Adenylate kinase</fullName>
    </recommendedName>
</protein>
<accession>A0A2R4MA20</accession>
<reference evidence="1 2" key="1">
    <citation type="submission" date="2017-05" db="EMBL/GenBank/DDBJ databases">
        <title>Genome Analysis of Maritalea myrionectae HL2708#5.</title>
        <authorList>
            <consortium name="Cotde Inc.-PKNU"/>
            <person name="Jang D."/>
            <person name="Oh H.-M."/>
        </authorList>
    </citation>
    <scope>NUCLEOTIDE SEQUENCE [LARGE SCALE GENOMIC DNA]</scope>
    <source>
        <strain evidence="1 2">HL2708#5</strain>
    </source>
</reference>
<dbReference type="PANTHER" id="PTHR37816">
    <property type="entry name" value="YALI0E33011P"/>
    <property type="match status" value="1"/>
</dbReference>
<dbReference type="SUPFAM" id="SSF52540">
    <property type="entry name" value="P-loop containing nucleoside triphosphate hydrolases"/>
    <property type="match status" value="1"/>
</dbReference>
<evidence type="ECO:0008006" key="3">
    <source>
        <dbReference type="Google" id="ProtNLM"/>
    </source>
</evidence>
<dbReference type="InterPro" id="IPR052922">
    <property type="entry name" value="Cytidylate_Kinase-2"/>
</dbReference>
<name>A0A2R4MA20_9HYPH</name>
<dbReference type="PANTHER" id="PTHR37816:SF2">
    <property type="entry name" value="DNA TOPOLOGY MODULATION PROTEIN FLAR-RELATED PROTEIN"/>
    <property type="match status" value="1"/>
</dbReference>
<keyword evidence="2" id="KW-1185">Reference proteome</keyword>
<dbReference type="EMBL" id="CP021330">
    <property type="protein sequence ID" value="AVX02795.1"/>
    <property type="molecule type" value="Genomic_DNA"/>
</dbReference>
<sequence>MIGNAGGGKSRLSAAICAKHDLPNISIDHLQWQPGWVPTPSDQFAAAHHAALAQSRWLIDGYGPWASVVERLNASDTIIFVDFPLWRHYWWATKRQIKSVFVGRPDGPEGCPMLPITFKLYKMMWHVHQKSRPRLLNELQKHAQTSRIIHIRSPKELNAFKRNPV</sequence>
<dbReference type="AlphaFoldDB" id="A0A2R4MA20"/>
<organism evidence="1 2">
    <name type="scientific">Maritalea myrionectae</name>
    <dbReference type="NCBI Taxonomy" id="454601"/>
    <lineage>
        <taxon>Bacteria</taxon>
        <taxon>Pseudomonadati</taxon>
        <taxon>Pseudomonadota</taxon>
        <taxon>Alphaproteobacteria</taxon>
        <taxon>Hyphomicrobiales</taxon>
        <taxon>Devosiaceae</taxon>
        <taxon>Maritalea</taxon>
    </lineage>
</organism>
<proteinExistence type="predicted"/>
<evidence type="ECO:0000313" key="2">
    <source>
        <dbReference type="Proteomes" id="UP000258927"/>
    </source>
</evidence>
<gene>
    <name evidence="1" type="ORF">MXMO3_00247</name>
</gene>
<dbReference type="InterPro" id="IPR027417">
    <property type="entry name" value="P-loop_NTPase"/>
</dbReference>
<dbReference type="STRING" id="1122213.GCA_000423365_02961"/>
<dbReference type="Proteomes" id="UP000258927">
    <property type="component" value="Chromosome"/>
</dbReference>
<evidence type="ECO:0000313" key="1">
    <source>
        <dbReference type="EMBL" id="AVX02795.1"/>
    </source>
</evidence>
<dbReference type="RefSeq" id="WP_245985781.1">
    <property type="nucleotide sequence ID" value="NZ_CP021330.1"/>
</dbReference>